<sequence length="99" mass="11714">MEEIFKFSAQPELGRDETLMEKLHDIGTSVKRARTQDEKDTRNSRKPMLEDMEFVLTEGLWLIANQYLVVQKWRSTFVPGEEEIQKMPVWARLSKLPME</sequence>
<comment type="caution">
    <text evidence="1">The sequence shown here is derived from an EMBL/GenBank/DDBJ whole genome shotgun (WGS) entry which is preliminary data.</text>
</comment>
<evidence type="ECO:0000313" key="1">
    <source>
        <dbReference type="EMBL" id="KAK3193380.1"/>
    </source>
</evidence>
<protein>
    <recommendedName>
        <fullName evidence="3">DUF4283 domain-containing protein</fullName>
    </recommendedName>
</protein>
<dbReference type="EMBL" id="JANJYJ010000008">
    <property type="protein sequence ID" value="KAK3193380.1"/>
    <property type="molecule type" value="Genomic_DNA"/>
</dbReference>
<evidence type="ECO:0000313" key="2">
    <source>
        <dbReference type="Proteomes" id="UP001281410"/>
    </source>
</evidence>
<evidence type="ECO:0008006" key="3">
    <source>
        <dbReference type="Google" id="ProtNLM"/>
    </source>
</evidence>
<dbReference type="PANTHER" id="PTHR31286">
    <property type="entry name" value="GLYCINE-RICH CELL WALL STRUCTURAL PROTEIN 1.8-LIKE"/>
    <property type="match status" value="1"/>
</dbReference>
<dbReference type="InterPro" id="IPR040256">
    <property type="entry name" value="At4g02000-like"/>
</dbReference>
<organism evidence="1 2">
    <name type="scientific">Dipteronia sinensis</name>
    <dbReference type="NCBI Taxonomy" id="43782"/>
    <lineage>
        <taxon>Eukaryota</taxon>
        <taxon>Viridiplantae</taxon>
        <taxon>Streptophyta</taxon>
        <taxon>Embryophyta</taxon>
        <taxon>Tracheophyta</taxon>
        <taxon>Spermatophyta</taxon>
        <taxon>Magnoliopsida</taxon>
        <taxon>eudicotyledons</taxon>
        <taxon>Gunneridae</taxon>
        <taxon>Pentapetalae</taxon>
        <taxon>rosids</taxon>
        <taxon>malvids</taxon>
        <taxon>Sapindales</taxon>
        <taxon>Sapindaceae</taxon>
        <taxon>Hippocastanoideae</taxon>
        <taxon>Acereae</taxon>
        <taxon>Dipteronia</taxon>
    </lineage>
</organism>
<dbReference type="AlphaFoldDB" id="A0AAE0DW49"/>
<dbReference type="PANTHER" id="PTHR31286:SF99">
    <property type="entry name" value="DUF4283 DOMAIN-CONTAINING PROTEIN"/>
    <property type="match status" value="1"/>
</dbReference>
<keyword evidence="2" id="KW-1185">Reference proteome</keyword>
<reference evidence="1" key="1">
    <citation type="journal article" date="2023" name="Plant J.">
        <title>Genome sequences and population genomics provide insights into the demographic history, inbreeding, and mutation load of two 'living fossil' tree species of Dipteronia.</title>
        <authorList>
            <person name="Feng Y."/>
            <person name="Comes H.P."/>
            <person name="Chen J."/>
            <person name="Zhu S."/>
            <person name="Lu R."/>
            <person name="Zhang X."/>
            <person name="Li P."/>
            <person name="Qiu J."/>
            <person name="Olsen K.M."/>
            <person name="Qiu Y."/>
        </authorList>
    </citation>
    <scope>NUCLEOTIDE SEQUENCE</scope>
    <source>
        <strain evidence="1">NBL</strain>
    </source>
</reference>
<proteinExistence type="predicted"/>
<gene>
    <name evidence="1" type="ORF">Dsin_024690</name>
</gene>
<accession>A0AAE0DW49</accession>
<name>A0AAE0DW49_9ROSI</name>
<dbReference type="Proteomes" id="UP001281410">
    <property type="component" value="Unassembled WGS sequence"/>
</dbReference>